<dbReference type="AlphaFoldDB" id="A0A642KPP8"/>
<reference evidence="1 2" key="1">
    <citation type="journal article" date="2019" name="Nat. Med.">
        <title>A library of human gut bacterial isolates paired with longitudinal multiomics data enables mechanistic microbiome research.</title>
        <authorList>
            <person name="Poyet M."/>
            <person name="Groussin M."/>
            <person name="Gibbons S.M."/>
            <person name="Avila-Pacheco J."/>
            <person name="Jiang X."/>
            <person name="Kearney S.M."/>
            <person name="Perrotta A.R."/>
            <person name="Berdy B."/>
            <person name="Zhao S."/>
            <person name="Lieberman T.D."/>
            <person name="Swanson P.K."/>
            <person name="Smith M."/>
            <person name="Roesemann S."/>
            <person name="Alexander J.E."/>
            <person name="Rich S.A."/>
            <person name="Livny J."/>
            <person name="Vlamakis H."/>
            <person name="Clish C."/>
            <person name="Bullock K."/>
            <person name="Deik A."/>
            <person name="Scott J."/>
            <person name="Pierce K.A."/>
            <person name="Xavier R.J."/>
            <person name="Alm E.J."/>
        </authorList>
    </citation>
    <scope>NUCLEOTIDE SEQUENCE [LARGE SCALE GENOMIC DNA]</scope>
    <source>
        <strain evidence="1 2">BIOML-A7</strain>
    </source>
</reference>
<sequence length="345" mass="39614">MALSQSDTEFLIRELTKELNAKPDGAGKNLIARCPRCGKEGKYGIYIGMQTVRKKPFMSHCFSCGRSTYSLEGLLDFIGRQDLMVAPTTDIDAKLSTSLLFPLEEEGEEIDDALGIVELPEFYRRCFTHPYLKTRGFTYDDYEYFQVGTTRGLNFRYDAYVIFPIIDRGDIVGYVSRHTWSKDEIDRHNSRVRRKGGYRILRFRNSTENDFVKLLYNYDAVKEGVTDTVIITEGIFDVVALTRKKELYDNESMAAVATFGKKISRTQIYKLQSKGVKTVILGYDGDAVEAIKKTADELSAYFRVLIADIPDTKKDWEDLSCEEIDDIFSHRLRTPAEYRLLKVQE</sequence>
<comment type="caution">
    <text evidence="1">The sequence shown here is derived from an EMBL/GenBank/DDBJ whole genome shotgun (WGS) entry which is preliminary data.</text>
</comment>
<dbReference type="EMBL" id="VWAW01000008">
    <property type="protein sequence ID" value="KAA5173769.1"/>
    <property type="molecule type" value="Genomic_DNA"/>
</dbReference>
<dbReference type="SUPFAM" id="SSF56731">
    <property type="entry name" value="DNA primase core"/>
    <property type="match status" value="1"/>
</dbReference>
<dbReference type="Gene3D" id="3.40.1360.10">
    <property type="match status" value="1"/>
</dbReference>
<dbReference type="Proteomes" id="UP000436803">
    <property type="component" value="Unassembled WGS sequence"/>
</dbReference>
<proteinExistence type="predicted"/>
<dbReference type="Pfam" id="PF13155">
    <property type="entry name" value="Toprim_2"/>
    <property type="match status" value="1"/>
</dbReference>
<dbReference type="InterPro" id="IPR034151">
    <property type="entry name" value="TOPRIM_DnaG_bac"/>
</dbReference>
<dbReference type="CDD" id="cd03364">
    <property type="entry name" value="TOPRIM_DnaG_primases"/>
    <property type="match status" value="1"/>
</dbReference>
<evidence type="ECO:0008006" key="3">
    <source>
        <dbReference type="Google" id="ProtNLM"/>
    </source>
</evidence>
<evidence type="ECO:0000313" key="2">
    <source>
        <dbReference type="Proteomes" id="UP000436803"/>
    </source>
</evidence>
<organism evidence="1 2">
    <name type="scientific">Bacteroides fragilis</name>
    <dbReference type="NCBI Taxonomy" id="817"/>
    <lineage>
        <taxon>Bacteria</taxon>
        <taxon>Pseudomonadati</taxon>
        <taxon>Bacteroidota</taxon>
        <taxon>Bacteroidia</taxon>
        <taxon>Bacteroidales</taxon>
        <taxon>Bacteroidaceae</taxon>
        <taxon>Bacteroides</taxon>
    </lineage>
</organism>
<protein>
    <recommendedName>
        <fullName evidence="3">Toprim domain-containing protein</fullName>
    </recommendedName>
</protein>
<gene>
    <name evidence="1" type="ORF">F2Z29_11240</name>
</gene>
<accession>A0A642KPP8</accession>
<evidence type="ECO:0000313" key="1">
    <source>
        <dbReference type="EMBL" id="KAA5173769.1"/>
    </source>
</evidence>
<name>A0A642KPP8_BACFG</name>